<comment type="caution">
    <text evidence="2">The sequence shown here is derived from an EMBL/GenBank/DDBJ whole genome shotgun (WGS) entry which is preliminary data.</text>
</comment>
<dbReference type="Gene3D" id="2.60.20.10">
    <property type="entry name" value="Crystallins"/>
    <property type="match status" value="1"/>
</dbReference>
<sequence length="140" mass="14274">MVFITKLIAIVSTVAFAGVRSSKPNDNAAPPVGIIAGPSPGAIQPTPQDFNVGLVWVDINAGGESGSLNVNGIPSSCLNIFGDFVDDISSIMVDSGISCSFFVDVNCKGAAVTVQNGAFAPDLEGTNFNDSLSSYKCVAA</sequence>
<dbReference type="AlphaFoldDB" id="A0AAW0GED4"/>
<dbReference type="InterPro" id="IPR011024">
    <property type="entry name" value="G_crystallin-like"/>
</dbReference>
<feature type="signal peptide" evidence="1">
    <location>
        <begin position="1"/>
        <end position="21"/>
    </location>
</feature>
<dbReference type="Proteomes" id="UP001385951">
    <property type="component" value="Unassembled WGS sequence"/>
</dbReference>
<keyword evidence="3" id="KW-1185">Reference proteome</keyword>
<reference evidence="2 3" key="1">
    <citation type="submission" date="2022-09" db="EMBL/GenBank/DDBJ databases">
        <authorList>
            <person name="Palmer J.M."/>
        </authorList>
    </citation>
    <scope>NUCLEOTIDE SEQUENCE [LARGE SCALE GENOMIC DNA]</scope>
    <source>
        <strain evidence="2 3">DSM 7382</strain>
    </source>
</reference>
<evidence type="ECO:0000256" key="1">
    <source>
        <dbReference type="SAM" id="SignalP"/>
    </source>
</evidence>
<accession>A0AAW0GED4</accession>
<organism evidence="2 3">
    <name type="scientific">Cerrena zonata</name>
    <dbReference type="NCBI Taxonomy" id="2478898"/>
    <lineage>
        <taxon>Eukaryota</taxon>
        <taxon>Fungi</taxon>
        <taxon>Dikarya</taxon>
        <taxon>Basidiomycota</taxon>
        <taxon>Agaricomycotina</taxon>
        <taxon>Agaricomycetes</taxon>
        <taxon>Polyporales</taxon>
        <taxon>Cerrenaceae</taxon>
        <taxon>Cerrena</taxon>
    </lineage>
</organism>
<feature type="chain" id="PRO_5043609207" evidence="1">
    <location>
        <begin position="22"/>
        <end position="140"/>
    </location>
</feature>
<evidence type="ECO:0000313" key="3">
    <source>
        <dbReference type="Proteomes" id="UP001385951"/>
    </source>
</evidence>
<dbReference type="SUPFAM" id="SSF49695">
    <property type="entry name" value="gamma-Crystallin-like"/>
    <property type="match status" value="1"/>
</dbReference>
<protein>
    <submittedName>
        <fullName evidence="2">Uncharacterized protein</fullName>
    </submittedName>
</protein>
<keyword evidence="1" id="KW-0732">Signal</keyword>
<gene>
    <name evidence="2" type="ORF">QCA50_008673</name>
</gene>
<name>A0AAW0GED4_9APHY</name>
<dbReference type="EMBL" id="JASBNA010000011">
    <property type="protein sequence ID" value="KAK7688302.1"/>
    <property type="molecule type" value="Genomic_DNA"/>
</dbReference>
<proteinExistence type="predicted"/>
<evidence type="ECO:0000313" key="2">
    <source>
        <dbReference type="EMBL" id="KAK7688302.1"/>
    </source>
</evidence>